<dbReference type="EMBL" id="RBUA01000983">
    <property type="protein sequence ID" value="RMU51928.1"/>
    <property type="molecule type" value="Genomic_DNA"/>
</dbReference>
<evidence type="ECO:0000313" key="1">
    <source>
        <dbReference type="EMBL" id="RMU51928.1"/>
    </source>
</evidence>
<organism evidence="1 2">
    <name type="scientific">Pseudomonas syringae pv. avii</name>
    <dbReference type="NCBI Taxonomy" id="663959"/>
    <lineage>
        <taxon>Bacteria</taxon>
        <taxon>Pseudomonadati</taxon>
        <taxon>Pseudomonadota</taxon>
        <taxon>Gammaproteobacteria</taxon>
        <taxon>Pseudomonadales</taxon>
        <taxon>Pseudomonadaceae</taxon>
        <taxon>Pseudomonas</taxon>
        <taxon>Pseudomonas syringae</taxon>
    </lineage>
</organism>
<dbReference type="AlphaFoldDB" id="A0A3M5V2S9"/>
<protein>
    <submittedName>
        <fullName evidence="1">Uncharacterized protein</fullName>
    </submittedName>
</protein>
<proteinExistence type="predicted"/>
<gene>
    <name evidence="1" type="ORF">ALP29_01009</name>
</gene>
<evidence type="ECO:0000313" key="2">
    <source>
        <dbReference type="Proteomes" id="UP000280395"/>
    </source>
</evidence>
<dbReference type="AntiFam" id="ANF00029">
    <property type="entry name" value="Antisense to 16S rRNA"/>
</dbReference>
<sequence length="81" mass="9334">MKQFVWELMEQLMSSIKEVIQPQVPLRLPCYDFTPVMNHTVVTVLPKVRLATSGATHSHGVTGGVYKARERIHRDILIRDY</sequence>
<name>A0A3M5V2S9_PSESX</name>
<reference evidence="1 2" key="1">
    <citation type="submission" date="2018-08" db="EMBL/GenBank/DDBJ databases">
        <title>Recombination of ecologically and evolutionarily significant loci maintains genetic cohesion in the Pseudomonas syringae species complex.</title>
        <authorList>
            <person name="Dillon M."/>
            <person name="Thakur S."/>
            <person name="Almeida R.N.D."/>
            <person name="Weir B.S."/>
            <person name="Guttman D.S."/>
        </authorList>
    </citation>
    <scope>NUCLEOTIDE SEQUENCE [LARGE SCALE GENOMIC DNA]</scope>
    <source>
        <strain evidence="1 2">ICMP 14479</strain>
    </source>
</reference>
<dbReference type="Proteomes" id="UP000280395">
    <property type="component" value="Unassembled WGS sequence"/>
</dbReference>
<accession>A0A3M5V2S9</accession>
<comment type="caution">
    <text evidence="1">The sequence shown here is derived from an EMBL/GenBank/DDBJ whole genome shotgun (WGS) entry which is preliminary data.</text>
</comment>